<sequence length="1211" mass="130181">MLYGDCVVQLCDAGRVDVVCEVRWGAFEAQVEELLLWQAANTHAHVSPAKSSQSASALYRLLYSFYVARSRFVHAARAMYSLFLRLELEPFAPSILQVQRDALLAASNVLELVPEAHRWFVSQAGLASDAGDCALTVVSASDVHKQLLLVRGKLALPEHNLALGSLRAPEVVSLLLTHLASPPRAALRSIELASAMALAFELDMKVVVRAVARAWVAGSIPESVLATTLHHMHSAASSLAAIETALELHNALISAAGYGTLANVISLLNKGVNVNCIENNFQTPLHYAAYNGQLDVVRLLLEKGAKLEPCDVIGYAPLHRAAHGNQPAMAYLLLEHGAKMDAKNRDGHTPLQVAAARGLNDPIAQLLRHYPRIQDEDQLFDALREKRIPDATRILQNNFFHVNLRDSSETPLLHLVVATQDLSLLQAFLAASSVLLQKPNLQIDAKDATGRTALAVAITCGTAEAAQTLYEAGASLDLVDTKGETAWHMAAAKGHMSILAMLLQETKDENGIDVTNHNGESPLFVAATSGHADVVQCLLRANASPHVISQDGSTLLHAAAISGNMIVVHQIVQCGVNVDASDAMGRTPLHIAAEKAYDSVVKYLLDVDVNVFAKDKTGKTPLMLATNPVVINTLLQAEKSTKQKVPQLSETLLDQLVDRVITSEGLRDLIRTSLCNSEAKLNKLIQQVRDRLDVGLEALKSSVDRPEGTQSANARVQAVYVNDASQERTLLADDSQYNAANEAGDSPLHLAVQTNDHKTLAALLRSSSINVDVRNAAGVTPVILAVQMGHRRLATMLQTAAHRDIPSVLATDIEMDQSSPIYGTVYKGTYNGRVVAIKTPADVSSAQAIIHEMETMQQCNSPYVQQLLAVSDVNSTIAWVVANALADLHHNGVFHQDLESYNVLLSSTNYIKVANLGSDLEPDATTGKSTPYWTAPEVLASTSNYSFAADIYSFGVILTELDTLQLPYHDAKGLGYWGIIDGVRLGNLRPTVSANCPHWLQHLADACLSFDPTQRPSALMIVESLQKLLHRSEEELSAPAVREPEIKLAAPSDAGSSMEVLSDESPRPPTSEGSSDAVVASAINAATPPMAPAMSTDTPTSSLSPSLILVSTRAVCQLCRASNSLLASHCEACAGPLATTASKLKALLKRLAVAKKNGFEIDDGLFCDCCDAHQPMEATICSVCEEELPTDHEQLSILILRIEQATKSPKA</sequence>
<dbReference type="STRING" id="695850.A0A067C771"/>
<feature type="repeat" description="ANK" evidence="3">
    <location>
        <begin position="313"/>
        <end position="345"/>
    </location>
</feature>
<dbReference type="Pfam" id="PF00069">
    <property type="entry name" value="Pkinase"/>
    <property type="match status" value="1"/>
</dbReference>
<dbReference type="Pfam" id="PF23354">
    <property type="entry name" value="TPR_NUP160_120_M"/>
    <property type="match status" value="1"/>
</dbReference>
<reference evidence="6 7" key="1">
    <citation type="journal article" date="2013" name="PLoS Genet.">
        <title>Distinctive expansion of potential virulence genes in the genome of the oomycete fish pathogen Saprolegnia parasitica.</title>
        <authorList>
            <person name="Jiang R.H."/>
            <person name="de Bruijn I."/>
            <person name="Haas B.J."/>
            <person name="Belmonte R."/>
            <person name="Lobach L."/>
            <person name="Christie J."/>
            <person name="van den Ackerveken G."/>
            <person name="Bottin A."/>
            <person name="Bulone V."/>
            <person name="Diaz-Moreno S.M."/>
            <person name="Dumas B."/>
            <person name="Fan L."/>
            <person name="Gaulin E."/>
            <person name="Govers F."/>
            <person name="Grenville-Briggs L.J."/>
            <person name="Horner N.R."/>
            <person name="Levin J.Z."/>
            <person name="Mammella M."/>
            <person name="Meijer H.J."/>
            <person name="Morris P."/>
            <person name="Nusbaum C."/>
            <person name="Oome S."/>
            <person name="Phillips A.J."/>
            <person name="van Rooyen D."/>
            <person name="Rzeszutek E."/>
            <person name="Saraiva M."/>
            <person name="Secombes C.J."/>
            <person name="Seidl M.F."/>
            <person name="Snel B."/>
            <person name="Stassen J.H."/>
            <person name="Sykes S."/>
            <person name="Tripathy S."/>
            <person name="van den Berg H."/>
            <person name="Vega-Arreguin J.C."/>
            <person name="Wawra S."/>
            <person name="Young S.K."/>
            <person name="Zeng Q."/>
            <person name="Dieguez-Uribeondo J."/>
            <person name="Russ C."/>
            <person name="Tyler B.M."/>
            <person name="van West P."/>
        </authorList>
    </citation>
    <scope>NUCLEOTIDE SEQUENCE [LARGE SCALE GENOMIC DNA]</scope>
    <source>
        <strain evidence="6 7">CBS 223.65</strain>
    </source>
</reference>
<keyword evidence="6" id="KW-0808">Transferase</keyword>
<dbReference type="PROSITE" id="PS50297">
    <property type="entry name" value="ANK_REP_REGION"/>
    <property type="match status" value="8"/>
</dbReference>
<feature type="repeat" description="ANK" evidence="3">
    <location>
        <begin position="518"/>
        <end position="550"/>
    </location>
</feature>
<evidence type="ECO:0000313" key="7">
    <source>
        <dbReference type="Proteomes" id="UP000030745"/>
    </source>
</evidence>
<dbReference type="Gene3D" id="1.25.40.20">
    <property type="entry name" value="Ankyrin repeat-containing domain"/>
    <property type="match status" value="4"/>
</dbReference>
<evidence type="ECO:0000256" key="4">
    <source>
        <dbReference type="SAM" id="MobiDB-lite"/>
    </source>
</evidence>
<evidence type="ECO:0000256" key="3">
    <source>
        <dbReference type="PROSITE-ProRule" id="PRU00023"/>
    </source>
</evidence>
<accession>A0A067C771</accession>
<dbReference type="GeneID" id="24142005"/>
<name>A0A067C771_SAPPC</name>
<keyword evidence="2 3" id="KW-0040">ANK repeat</keyword>
<dbReference type="PANTHER" id="PTHR24161">
    <property type="entry name" value="ANK_REP_REGION DOMAIN-CONTAINING PROTEIN-RELATED"/>
    <property type="match status" value="1"/>
</dbReference>
<feature type="repeat" description="ANK" evidence="3">
    <location>
        <begin position="584"/>
        <end position="616"/>
    </location>
</feature>
<dbReference type="Proteomes" id="UP000030745">
    <property type="component" value="Unassembled WGS sequence"/>
</dbReference>
<dbReference type="OrthoDB" id="46760at2759"/>
<keyword evidence="1" id="KW-0677">Repeat</keyword>
<dbReference type="PROSITE" id="PS50088">
    <property type="entry name" value="ANK_REPEAT"/>
    <property type="match status" value="8"/>
</dbReference>
<dbReference type="RefSeq" id="XP_012206672.1">
    <property type="nucleotide sequence ID" value="XM_012351282.1"/>
</dbReference>
<dbReference type="KEGG" id="spar:SPRG_21123"/>
<dbReference type="GO" id="GO:0004672">
    <property type="term" value="F:protein kinase activity"/>
    <property type="evidence" value="ECO:0007669"/>
    <property type="project" value="InterPro"/>
</dbReference>
<dbReference type="PANTHER" id="PTHR24161:SF124">
    <property type="entry name" value="TRANSIENT RECEPTOR POTENTIAL CHANNEL PYREXIA"/>
    <property type="match status" value="1"/>
</dbReference>
<dbReference type="VEuPathDB" id="FungiDB:SPRG_21123"/>
<dbReference type="Pfam" id="PF13637">
    <property type="entry name" value="Ank_4"/>
    <property type="match status" value="1"/>
</dbReference>
<proteinExistence type="predicted"/>
<dbReference type="AlphaFoldDB" id="A0A067C771"/>
<feature type="repeat" description="ANK" evidence="3">
    <location>
        <begin position="280"/>
        <end position="312"/>
    </location>
</feature>
<feature type="region of interest" description="Disordered" evidence="4">
    <location>
        <begin position="1040"/>
        <end position="1076"/>
    </location>
</feature>
<dbReference type="InterPro" id="IPR056535">
    <property type="entry name" value="TPR_NUP160_M"/>
</dbReference>
<dbReference type="InterPro" id="IPR011009">
    <property type="entry name" value="Kinase-like_dom_sf"/>
</dbReference>
<dbReference type="SUPFAM" id="SSF56112">
    <property type="entry name" value="Protein kinase-like (PK-like)"/>
    <property type="match status" value="1"/>
</dbReference>
<dbReference type="Pfam" id="PF12796">
    <property type="entry name" value="Ank_2"/>
    <property type="match status" value="3"/>
</dbReference>
<feature type="domain" description="Protein kinase" evidence="5">
    <location>
        <begin position="737"/>
        <end position="1029"/>
    </location>
</feature>
<evidence type="ECO:0000259" key="5">
    <source>
        <dbReference type="PROSITE" id="PS50011"/>
    </source>
</evidence>
<dbReference type="PROSITE" id="PS50011">
    <property type="entry name" value="PROTEIN_KINASE_DOM"/>
    <property type="match status" value="1"/>
</dbReference>
<dbReference type="SMART" id="SM00248">
    <property type="entry name" value="ANK"/>
    <property type="match status" value="13"/>
</dbReference>
<evidence type="ECO:0000256" key="2">
    <source>
        <dbReference type="ARBA" id="ARBA00023043"/>
    </source>
</evidence>
<dbReference type="PRINTS" id="PR01415">
    <property type="entry name" value="ANKYRIN"/>
</dbReference>
<feature type="repeat" description="ANK" evidence="3">
    <location>
        <begin position="551"/>
        <end position="583"/>
    </location>
</feature>
<feature type="repeat" description="ANK" evidence="3">
    <location>
        <begin position="482"/>
        <end position="514"/>
    </location>
</feature>
<keyword evidence="7" id="KW-1185">Reference proteome</keyword>
<dbReference type="SUPFAM" id="SSF48403">
    <property type="entry name" value="Ankyrin repeat"/>
    <property type="match status" value="2"/>
</dbReference>
<gene>
    <name evidence="6" type="ORF">SPRG_21123</name>
</gene>
<protein>
    <submittedName>
        <fullName evidence="6">TKL protein kinase</fullName>
    </submittedName>
</protein>
<keyword evidence="6" id="KW-0418">Kinase</keyword>
<dbReference type="InterPro" id="IPR002110">
    <property type="entry name" value="Ankyrin_rpt"/>
</dbReference>
<dbReference type="Gene3D" id="1.10.510.10">
    <property type="entry name" value="Transferase(Phosphotransferase) domain 1"/>
    <property type="match status" value="2"/>
</dbReference>
<evidence type="ECO:0000313" key="6">
    <source>
        <dbReference type="EMBL" id="KDO22637.1"/>
    </source>
</evidence>
<dbReference type="EMBL" id="KK583265">
    <property type="protein sequence ID" value="KDO22637.1"/>
    <property type="molecule type" value="Genomic_DNA"/>
</dbReference>
<feature type="repeat" description="ANK" evidence="3">
    <location>
        <begin position="743"/>
        <end position="776"/>
    </location>
</feature>
<evidence type="ECO:0000256" key="1">
    <source>
        <dbReference type="ARBA" id="ARBA00022737"/>
    </source>
</evidence>
<dbReference type="InterPro" id="IPR036770">
    <property type="entry name" value="Ankyrin_rpt-contain_sf"/>
</dbReference>
<feature type="repeat" description="ANK" evidence="3">
    <location>
        <begin position="449"/>
        <end position="481"/>
    </location>
</feature>
<dbReference type="InterPro" id="IPR000719">
    <property type="entry name" value="Prot_kinase_dom"/>
</dbReference>
<organism evidence="6 7">
    <name type="scientific">Saprolegnia parasitica (strain CBS 223.65)</name>
    <dbReference type="NCBI Taxonomy" id="695850"/>
    <lineage>
        <taxon>Eukaryota</taxon>
        <taxon>Sar</taxon>
        <taxon>Stramenopiles</taxon>
        <taxon>Oomycota</taxon>
        <taxon>Saprolegniomycetes</taxon>
        <taxon>Saprolegniales</taxon>
        <taxon>Saprolegniaceae</taxon>
        <taxon>Saprolegnia</taxon>
    </lineage>
</organism>
<dbReference type="Pfam" id="PF00023">
    <property type="entry name" value="Ank"/>
    <property type="match status" value="1"/>
</dbReference>
<dbReference type="GO" id="GO:0005524">
    <property type="term" value="F:ATP binding"/>
    <property type="evidence" value="ECO:0007669"/>
    <property type="project" value="InterPro"/>
</dbReference>